<comment type="function">
    <text evidence="2">Hydrolysis of 6-phosphogluconolactone to 6-phosphogluconate.</text>
</comment>
<dbReference type="Gene3D" id="3.40.50.1360">
    <property type="match status" value="1"/>
</dbReference>
<sequence>MPFKPTIDVYATPHELSAAGCRKIVDIIEAHEGEKWPLSIALAGGSTPKLTYARLRSEHLPLLREKRALRFFFGDERMVPADSRDSNYNMARETLLVEIPDDLIVPVDTSGVTAPNEATPLDALRAAEAYEGKLASLLPSQAVGEEEVRVPVFDIVLLGLGSDGHTASIFPGSPAAVEIGGQKAVSIGFPSESMSPKVWRVTLTPAAIMHARNVIILATGAEKKWVVEGILADVTSDAPVARFLRGCKGNVSFLLDREIAQNPSKV</sequence>
<name>G0V0U2_TRYCI</name>
<feature type="domain" description="Glucosamine/galactosamine-6-phosphate isomerase" evidence="3">
    <location>
        <begin position="12"/>
        <end position="244"/>
    </location>
</feature>
<dbReference type="NCBIfam" id="TIGR01198">
    <property type="entry name" value="pgl"/>
    <property type="match status" value="1"/>
</dbReference>
<dbReference type="Pfam" id="PF01182">
    <property type="entry name" value="Glucosamine_iso"/>
    <property type="match status" value="1"/>
</dbReference>
<comment type="catalytic activity">
    <reaction evidence="2">
        <text>6-phospho-D-glucono-1,5-lactone + H2O = 6-phospho-D-gluconate + H(+)</text>
        <dbReference type="Rhea" id="RHEA:12556"/>
        <dbReference type="ChEBI" id="CHEBI:15377"/>
        <dbReference type="ChEBI" id="CHEBI:15378"/>
        <dbReference type="ChEBI" id="CHEBI:57955"/>
        <dbReference type="ChEBI" id="CHEBI:58759"/>
        <dbReference type="EC" id="3.1.1.31"/>
    </reaction>
</comment>
<dbReference type="VEuPathDB" id="TriTrypDB:TcIL3000.11.6890"/>
<dbReference type="PANTHER" id="PTHR11054">
    <property type="entry name" value="6-PHOSPHOGLUCONOLACTONASE"/>
    <property type="match status" value="1"/>
</dbReference>
<dbReference type="GO" id="GO:0006098">
    <property type="term" value="P:pentose-phosphate shunt"/>
    <property type="evidence" value="ECO:0007669"/>
    <property type="project" value="UniProtKB-UniPathway"/>
</dbReference>
<evidence type="ECO:0000256" key="1">
    <source>
        <dbReference type="ARBA" id="ARBA00010662"/>
    </source>
</evidence>
<evidence type="ECO:0000313" key="4">
    <source>
        <dbReference type="EMBL" id="CCC95263.1"/>
    </source>
</evidence>
<dbReference type="InterPro" id="IPR039104">
    <property type="entry name" value="6PGL"/>
</dbReference>
<comment type="pathway">
    <text evidence="2">Carbohydrate degradation; pentose phosphate pathway; D-ribulose 5-phosphate from D-glucose 6-phosphate (oxidative stage): step 2/3.</text>
</comment>
<dbReference type="UniPathway" id="UPA00115">
    <property type="reaction ID" value="UER00409"/>
</dbReference>
<dbReference type="SUPFAM" id="SSF100950">
    <property type="entry name" value="NagB/RpiA/CoA transferase-like"/>
    <property type="match status" value="1"/>
</dbReference>
<dbReference type="GO" id="GO:0017057">
    <property type="term" value="F:6-phosphogluconolactonase activity"/>
    <property type="evidence" value="ECO:0007669"/>
    <property type="project" value="UniProtKB-UniRule"/>
</dbReference>
<dbReference type="EMBL" id="HE575324">
    <property type="protein sequence ID" value="CCC95263.1"/>
    <property type="molecule type" value="Genomic_DNA"/>
</dbReference>
<comment type="similarity">
    <text evidence="1 2">Belongs to the glucosamine/galactosamine-6-phosphate isomerase family. 6-phosphogluconolactonase subfamily.</text>
</comment>
<dbReference type="InterPro" id="IPR005900">
    <property type="entry name" value="6-phosphogluconolactonase_DevB"/>
</dbReference>
<dbReference type="InterPro" id="IPR037171">
    <property type="entry name" value="NagB/RpiA_transferase-like"/>
</dbReference>
<evidence type="ECO:0000259" key="3">
    <source>
        <dbReference type="Pfam" id="PF01182"/>
    </source>
</evidence>
<dbReference type="InterPro" id="IPR006148">
    <property type="entry name" value="Glc/Gal-6P_isomerase"/>
</dbReference>
<evidence type="ECO:0000256" key="2">
    <source>
        <dbReference type="RuleBase" id="RU365095"/>
    </source>
</evidence>
<dbReference type="CDD" id="cd01400">
    <property type="entry name" value="6PGL"/>
    <property type="match status" value="1"/>
</dbReference>
<proteinExistence type="inferred from homology"/>
<dbReference type="EC" id="3.1.1.31" evidence="2"/>
<organism evidence="4">
    <name type="scientific">Trypanosoma congolense (strain IL3000)</name>
    <dbReference type="NCBI Taxonomy" id="1068625"/>
    <lineage>
        <taxon>Eukaryota</taxon>
        <taxon>Discoba</taxon>
        <taxon>Euglenozoa</taxon>
        <taxon>Kinetoplastea</taxon>
        <taxon>Metakinetoplastina</taxon>
        <taxon>Trypanosomatida</taxon>
        <taxon>Trypanosomatidae</taxon>
        <taxon>Trypanosoma</taxon>
        <taxon>Nannomonas</taxon>
    </lineage>
</organism>
<reference evidence="4" key="1">
    <citation type="journal article" date="2012" name="Proc. Natl. Acad. Sci. U.S.A.">
        <title>Antigenic diversity is generated by distinct evolutionary mechanisms in African trypanosome species.</title>
        <authorList>
            <person name="Jackson A.P."/>
            <person name="Berry A."/>
            <person name="Aslett M."/>
            <person name="Allison H.C."/>
            <person name="Burton P."/>
            <person name="Vavrova-Anderson J."/>
            <person name="Brown R."/>
            <person name="Browne H."/>
            <person name="Corton N."/>
            <person name="Hauser H."/>
            <person name="Gamble J."/>
            <person name="Gilderthorp R."/>
            <person name="Marcello L."/>
            <person name="McQuillan J."/>
            <person name="Otto T.D."/>
            <person name="Quail M.A."/>
            <person name="Sanders M.J."/>
            <person name="van Tonder A."/>
            <person name="Ginger M.L."/>
            <person name="Field M.C."/>
            <person name="Barry J.D."/>
            <person name="Hertz-Fowler C."/>
            <person name="Berriman M."/>
        </authorList>
    </citation>
    <scope>NUCLEOTIDE SEQUENCE</scope>
    <source>
        <strain evidence="4">IL3000</strain>
    </source>
</reference>
<keyword evidence="2" id="KW-0378">Hydrolase</keyword>
<dbReference type="GO" id="GO:0005975">
    <property type="term" value="P:carbohydrate metabolic process"/>
    <property type="evidence" value="ECO:0007669"/>
    <property type="project" value="UniProtKB-UniRule"/>
</dbReference>
<dbReference type="AlphaFoldDB" id="G0V0U2"/>
<gene>
    <name evidence="4" type="ORF">TCIL3000_11_6890</name>
</gene>
<protein>
    <recommendedName>
        <fullName evidence="2">6-phosphogluconolactonase</fullName>
        <shortName evidence="2">6PGL</shortName>
        <ecNumber evidence="2">3.1.1.31</ecNumber>
    </recommendedName>
</protein>
<dbReference type="PANTHER" id="PTHR11054:SF0">
    <property type="entry name" value="6-PHOSPHOGLUCONOLACTONASE"/>
    <property type="match status" value="1"/>
</dbReference>
<accession>G0V0U2</accession>